<dbReference type="GO" id="GO:0016779">
    <property type="term" value="F:nucleotidyltransferase activity"/>
    <property type="evidence" value="ECO:0007669"/>
    <property type="project" value="UniProtKB-KW"/>
</dbReference>
<dbReference type="Pfam" id="PF01467">
    <property type="entry name" value="CTP_transf_like"/>
    <property type="match status" value="1"/>
</dbReference>
<keyword evidence="5" id="KW-1185">Reference proteome</keyword>
<dbReference type="InterPro" id="IPR004821">
    <property type="entry name" value="Cyt_trans-like"/>
</dbReference>
<dbReference type="PANTHER" id="PTHR43793">
    <property type="entry name" value="FAD SYNTHASE"/>
    <property type="match status" value="1"/>
</dbReference>
<proteinExistence type="predicted"/>
<feature type="domain" description="Cytidyltransferase-like" evidence="3">
    <location>
        <begin position="9"/>
        <end position="99"/>
    </location>
</feature>
<evidence type="ECO:0000259" key="3">
    <source>
        <dbReference type="Pfam" id="PF01467"/>
    </source>
</evidence>
<evidence type="ECO:0000256" key="2">
    <source>
        <dbReference type="ARBA" id="ARBA00022695"/>
    </source>
</evidence>
<keyword evidence="1" id="KW-0808">Transferase</keyword>
<dbReference type="InterPro" id="IPR014729">
    <property type="entry name" value="Rossmann-like_a/b/a_fold"/>
</dbReference>
<dbReference type="EMBL" id="CP117880">
    <property type="protein sequence ID" value="WDF70491.1"/>
    <property type="molecule type" value="Genomic_DNA"/>
</dbReference>
<reference evidence="4 5" key="1">
    <citation type="submission" date="2023-02" db="EMBL/GenBank/DDBJ databases">
        <title>Genome sequence of Sphingobacterium sp. KACC 22765.</title>
        <authorList>
            <person name="Kim S."/>
            <person name="Heo J."/>
            <person name="Kwon S.-W."/>
        </authorList>
    </citation>
    <scope>NUCLEOTIDE SEQUENCE [LARGE SCALE GENOMIC DNA]</scope>
    <source>
        <strain evidence="4 5">KACC 22765</strain>
    </source>
</reference>
<organism evidence="4 5">
    <name type="scientific">Sphingobacterium oryzagri</name>
    <dbReference type="NCBI Taxonomy" id="3025669"/>
    <lineage>
        <taxon>Bacteria</taxon>
        <taxon>Pseudomonadati</taxon>
        <taxon>Bacteroidota</taxon>
        <taxon>Sphingobacteriia</taxon>
        <taxon>Sphingobacteriales</taxon>
        <taxon>Sphingobacteriaceae</taxon>
        <taxon>Sphingobacterium</taxon>
    </lineage>
</organism>
<name>A0ABY7WLK3_9SPHI</name>
<keyword evidence="2 4" id="KW-0548">Nucleotidyltransferase</keyword>
<dbReference type="SUPFAM" id="SSF52374">
    <property type="entry name" value="Nucleotidylyl transferase"/>
    <property type="match status" value="1"/>
</dbReference>
<dbReference type="PANTHER" id="PTHR43793:SF1">
    <property type="entry name" value="FAD SYNTHASE"/>
    <property type="match status" value="1"/>
</dbReference>
<protein>
    <submittedName>
        <fullName evidence="4">Adenylyltransferase/cytidyltransferase family protein</fullName>
    </submittedName>
</protein>
<dbReference type="Gene3D" id="3.40.50.620">
    <property type="entry name" value="HUPs"/>
    <property type="match status" value="1"/>
</dbReference>
<evidence type="ECO:0000313" key="4">
    <source>
        <dbReference type="EMBL" id="WDF70491.1"/>
    </source>
</evidence>
<dbReference type="RefSeq" id="WP_274269197.1">
    <property type="nucleotide sequence ID" value="NZ_CP117880.1"/>
</dbReference>
<dbReference type="NCBIfam" id="TIGR00125">
    <property type="entry name" value="cyt_tran_rel"/>
    <property type="match status" value="1"/>
</dbReference>
<dbReference type="InterPro" id="IPR050385">
    <property type="entry name" value="Archaeal_FAD_synthase"/>
</dbReference>
<sequence length="161" mass="18879">MKIGITFSAFDLLHAGHIKMLEDAKEQCDFLICGLQTDPTLDRPEKNKPTQTVFERYMQLRGCKHVDKIIPYATEQDLEDILRSYKVHVRILGDEYMDKKFTGRSYCEEKGIELYFNRRENRFSSSSLRKIIATKQEMTLSDIDIVNLRENFEFVSQRANA</sequence>
<dbReference type="Proteomes" id="UP001221558">
    <property type="component" value="Chromosome"/>
</dbReference>
<accession>A0ABY7WLK3</accession>
<evidence type="ECO:0000256" key="1">
    <source>
        <dbReference type="ARBA" id="ARBA00022679"/>
    </source>
</evidence>
<gene>
    <name evidence="4" type="ORF">PQ465_08985</name>
</gene>
<evidence type="ECO:0000313" key="5">
    <source>
        <dbReference type="Proteomes" id="UP001221558"/>
    </source>
</evidence>